<evidence type="ECO:0000313" key="2">
    <source>
        <dbReference type="WBParaSite" id="Csp11.Scaffold607.g5730.t1"/>
    </source>
</evidence>
<evidence type="ECO:0000313" key="1">
    <source>
        <dbReference type="Proteomes" id="UP000095282"/>
    </source>
</evidence>
<dbReference type="WBParaSite" id="Csp11.Scaffold607.g5730.t1">
    <property type="protein sequence ID" value="Csp11.Scaffold607.g5730.t1"/>
    <property type="gene ID" value="Csp11.Scaffold607.g5730"/>
</dbReference>
<protein>
    <submittedName>
        <fullName evidence="2">FBA_2 domain-containing protein</fullName>
    </submittedName>
</protein>
<keyword evidence="1" id="KW-1185">Reference proteome</keyword>
<dbReference type="Proteomes" id="UP000095282">
    <property type="component" value="Unplaced"/>
</dbReference>
<proteinExistence type="predicted"/>
<name>A0A1I7TGK5_9PELO</name>
<sequence>MAERVDDIWDRMKTIAQEGSLLMLDGVVQKSHNFLEYDKRMLKRAAERYRGTISLDKVEYSLSPVAGGSSVQGTNGDLMVIFVKQQTISGLLLINWKGYVPSHIETLLIEAISGR</sequence>
<reference evidence="2" key="1">
    <citation type="submission" date="2016-11" db="UniProtKB">
        <authorList>
            <consortium name="WormBaseParasite"/>
        </authorList>
    </citation>
    <scope>IDENTIFICATION</scope>
</reference>
<dbReference type="AlphaFoldDB" id="A0A1I7TGK5"/>
<organism evidence="1 2">
    <name type="scientific">Caenorhabditis tropicalis</name>
    <dbReference type="NCBI Taxonomy" id="1561998"/>
    <lineage>
        <taxon>Eukaryota</taxon>
        <taxon>Metazoa</taxon>
        <taxon>Ecdysozoa</taxon>
        <taxon>Nematoda</taxon>
        <taxon>Chromadorea</taxon>
        <taxon>Rhabditida</taxon>
        <taxon>Rhabditina</taxon>
        <taxon>Rhabditomorpha</taxon>
        <taxon>Rhabditoidea</taxon>
        <taxon>Rhabditidae</taxon>
        <taxon>Peloderinae</taxon>
        <taxon>Caenorhabditis</taxon>
    </lineage>
</organism>
<accession>A0A1I7TGK5</accession>